<proteinExistence type="predicted"/>
<accession>D1P560</accession>
<dbReference type="Proteomes" id="UP000005512">
    <property type="component" value="Unassembled WGS sequence"/>
</dbReference>
<evidence type="ECO:0000313" key="2">
    <source>
        <dbReference type="Proteomes" id="UP000005512"/>
    </source>
</evidence>
<gene>
    <name evidence="1" type="ORF">PROVRUST_07365</name>
</gene>
<dbReference type="InterPro" id="IPR032710">
    <property type="entry name" value="NTF2-like_dom_sf"/>
</dbReference>
<reference evidence="1" key="1">
    <citation type="submission" date="2009-12" db="EMBL/GenBank/DDBJ databases">
        <authorList>
            <person name="Weinstock G."/>
            <person name="Sodergren E."/>
            <person name="Clifton S."/>
            <person name="Fulton L."/>
            <person name="Fulton B."/>
            <person name="Courtney L."/>
            <person name="Fronick C."/>
            <person name="Harrison M."/>
            <person name="Strong C."/>
            <person name="Farmer C."/>
            <person name="Delahaunty K."/>
            <person name="Markovic C."/>
            <person name="Hall O."/>
            <person name="Minx P."/>
            <person name="Tomlinson C."/>
            <person name="Mitreva M."/>
            <person name="Nelson J."/>
            <person name="Hou S."/>
            <person name="Wollam A."/>
            <person name="Pepin K.H."/>
            <person name="Johnson M."/>
            <person name="Bhonagiri V."/>
            <person name="Nash W.E."/>
            <person name="Warren W."/>
            <person name="Chinwalla A."/>
            <person name="Mardis E.R."/>
            <person name="Wilson R.K."/>
        </authorList>
    </citation>
    <scope>NUCLEOTIDE SEQUENCE [LARGE SCALE GENOMIC DNA]</scope>
    <source>
        <strain evidence="1">DSM 4541</strain>
    </source>
</reference>
<dbReference type="Gene3D" id="3.10.450.50">
    <property type="match status" value="1"/>
</dbReference>
<dbReference type="SUPFAM" id="SSF54427">
    <property type="entry name" value="NTF2-like"/>
    <property type="match status" value="1"/>
</dbReference>
<evidence type="ECO:0000313" key="1">
    <source>
        <dbReference type="EMBL" id="EFB71421.1"/>
    </source>
</evidence>
<dbReference type="EMBL" id="ABXV02000039">
    <property type="protein sequence ID" value="EFB71421.1"/>
    <property type="molecule type" value="Genomic_DNA"/>
</dbReference>
<dbReference type="eggNOG" id="COG3631">
    <property type="taxonomic scope" value="Bacteria"/>
</dbReference>
<comment type="caution">
    <text evidence="1">The sequence shown here is derived from an EMBL/GenBank/DDBJ whole genome shotgun (WGS) entry which is preliminary data.</text>
</comment>
<dbReference type="AlphaFoldDB" id="D1P560"/>
<protein>
    <recommendedName>
        <fullName evidence="3">SnoaL-like domain-containing protein</fullName>
    </recommendedName>
</protein>
<name>D1P560_9GAMM</name>
<dbReference type="HOGENOM" id="CLU_124041_2_1_6"/>
<evidence type="ECO:0008006" key="3">
    <source>
        <dbReference type="Google" id="ProtNLM"/>
    </source>
</evidence>
<keyword evidence="2" id="KW-1185">Reference proteome</keyword>
<organism evidence="1 2">
    <name type="scientific">Providencia rustigianii DSM 4541</name>
    <dbReference type="NCBI Taxonomy" id="500637"/>
    <lineage>
        <taxon>Bacteria</taxon>
        <taxon>Pseudomonadati</taxon>
        <taxon>Pseudomonadota</taxon>
        <taxon>Gammaproteobacteria</taxon>
        <taxon>Enterobacterales</taxon>
        <taxon>Morganellaceae</taxon>
        <taxon>Providencia</taxon>
    </lineage>
</organism>
<sequence length="154" mass="17263">MAGLKTLNKPEYTSKQSGKIKKEDTMNKMMLVKQALTTVLGKDIGNLAIVKKYFSTDYIQIVDGKQIDFEEFYEHLNVLKEATKSITVTIKSIAEGDNCVHTQHIARAIKNDGSVSEFEVFASFQLGNEKIIRCEELTRMLSGSKHDSDLGSRV</sequence>